<accession>A0A1D3D1P0</accession>
<dbReference type="VEuPathDB" id="ToxoDB:LOC34619670"/>
<dbReference type="EMBL" id="JROU02001115">
    <property type="protein sequence ID" value="OEH77365.1"/>
    <property type="molecule type" value="Genomic_DNA"/>
</dbReference>
<dbReference type="AlphaFoldDB" id="A0A1D3D1P0"/>
<dbReference type="PANTHER" id="PTHR15574:SF43">
    <property type="entry name" value="DDB1- AND CUL4-ASSOCIATED FACTOR 5"/>
    <property type="match status" value="1"/>
</dbReference>
<dbReference type="VEuPathDB" id="ToxoDB:cyc_02891"/>
<feature type="region of interest" description="Disordered" evidence="4">
    <location>
        <begin position="1"/>
        <end position="39"/>
    </location>
</feature>
<organism evidence="5 6">
    <name type="scientific">Cyclospora cayetanensis</name>
    <dbReference type="NCBI Taxonomy" id="88456"/>
    <lineage>
        <taxon>Eukaryota</taxon>
        <taxon>Sar</taxon>
        <taxon>Alveolata</taxon>
        <taxon>Apicomplexa</taxon>
        <taxon>Conoidasida</taxon>
        <taxon>Coccidia</taxon>
        <taxon>Eucoccidiorida</taxon>
        <taxon>Eimeriorina</taxon>
        <taxon>Eimeriidae</taxon>
        <taxon>Cyclospora</taxon>
    </lineage>
</organism>
<dbReference type="InterPro" id="IPR015943">
    <property type="entry name" value="WD40/YVTN_repeat-like_dom_sf"/>
</dbReference>
<evidence type="ECO:0000313" key="6">
    <source>
        <dbReference type="Proteomes" id="UP000095192"/>
    </source>
</evidence>
<keyword evidence="1 3" id="KW-0853">WD repeat</keyword>
<dbReference type="InterPro" id="IPR036322">
    <property type="entry name" value="WD40_repeat_dom_sf"/>
</dbReference>
<evidence type="ECO:0000313" key="5">
    <source>
        <dbReference type="EMBL" id="OEH77365.1"/>
    </source>
</evidence>
<dbReference type="PROSITE" id="PS50082">
    <property type="entry name" value="WD_REPEATS_2"/>
    <property type="match status" value="1"/>
</dbReference>
<dbReference type="GO" id="GO:0005737">
    <property type="term" value="C:cytoplasm"/>
    <property type="evidence" value="ECO:0007669"/>
    <property type="project" value="TreeGrafter"/>
</dbReference>
<evidence type="ECO:0000256" key="3">
    <source>
        <dbReference type="PROSITE-ProRule" id="PRU00221"/>
    </source>
</evidence>
<feature type="compositionally biased region" description="Basic and acidic residues" evidence="4">
    <location>
        <begin position="567"/>
        <end position="582"/>
    </location>
</feature>
<dbReference type="Gene3D" id="2.130.10.10">
    <property type="entry name" value="YVTN repeat-like/Quinoprotein amine dehydrogenase"/>
    <property type="match status" value="2"/>
</dbReference>
<dbReference type="GO" id="GO:0045717">
    <property type="term" value="P:negative regulation of fatty acid biosynthetic process"/>
    <property type="evidence" value="ECO:0007669"/>
    <property type="project" value="TreeGrafter"/>
</dbReference>
<dbReference type="Proteomes" id="UP000095192">
    <property type="component" value="Unassembled WGS sequence"/>
</dbReference>
<keyword evidence="2" id="KW-0677">Repeat</keyword>
<name>A0A1D3D1P0_9EIME</name>
<feature type="region of interest" description="Disordered" evidence="4">
    <location>
        <begin position="484"/>
        <end position="513"/>
    </location>
</feature>
<evidence type="ECO:0000256" key="2">
    <source>
        <dbReference type="ARBA" id="ARBA00022737"/>
    </source>
</evidence>
<feature type="compositionally biased region" description="Low complexity" evidence="4">
    <location>
        <begin position="584"/>
        <end position="617"/>
    </location>
</feature>
<feature type="compositionally biased region" description="Low complexity" evidence="4">
    <location>
        <begin position="628"/>
        <end position="637"/>
    </location>
</feature>
<dbReference type="InParanoid" id="A0A1D3D1P0"/>
<evidence type="ECO:0000256" key="1">
    <source>
        <dbReference type="ARBA" id="ARBA00022574"/>
    </source>
</evidence>
<evidence type="ECO:0000256" key="4">
    <source>
        <dbReference type="SAM" id="MobiDB-lite"/>
    </source>
</evidence>
<feature type="compositionally biased region" description="Pro residues" evidence="4">
    <location>
        <begin position="271"/>
        <end position="281"/>
    </location>
</feature>
<dbReference type="SMART" id="SM00320">
    <property type="entry name" value="WD40"/>
    <property type="match status" value="3"/>
</dbReference>
<comment type="caution">
    <text evidence="5">The sequence shown here is derived from an EMBL/GenBank/DDBJ whole genome shotgun (WGS) entry which is preliminary data.</text>
</comment>
<reference evidence="5 6" key="1">
    <citation type="journal article" date="2016" name="BMC Genomics">
        <title>Comparative genomics reveals Cyclospora cayetanensis possesses coccidia-like metabolism and invasion components but unique surface antigens.</title>
        <authorList>
            <person name="Liu S."/>
            <person name="Wang L."/>
            <person name="Zheng H."/>
            <person name="Xu Z."/>
            <person name="Roellig D.M."/>
            <person name="Li N."/>
            <person name="Frace M.A."/>
            <person name="Tang K."/>
            <person name="Arrowood M.J."/>
            <person name="Moss D.M."/>
            <person name="Zhang L."/>
            <person name="Feng Y."/>
            <person name="Xiao L."/>
        </authorList>
    </citation>
    <scope>NUCLEOTIDE SEQUENCE [LARGE SCALE GENOMIC DNA]</scope>
    <source>
        <strain evidence="5 6">CHN_HEN01</strain>
    </source>
</reference>
<gene>
    <name evidence="5" type="ORF">cyc_02891</name>
</gene>
<sequence>MARGIQQRRVASDLRAPLESQPQATNKNKEVVLSGPPDGFGALEEASEDVRRLCSSEGVAISDPRGRERGPWGGGKVWLDMDRPRSVNSSASSRCRLLATSRSWATKRMLRACVRTEFFRSSYRFRGHEGCVNAIKFHPTEPWLFSGGDDLRLLIWEPRVWPRIPKAAMRTEHTDNIFCIDFDKGTGACTVEEEKGEVGAELVVIAAAAAAALGSHALTAANDGLVTRLPLGASPSAASETRDFYSIYGRLHGPMVEEMSSLSLPLTHPDATPPLPPPPALEGPDGGVAVVNTASEATAAGAAAANGGSGSRAAGVAARNVAMAILEAADDELIFFPRARTRACFEAKFVDTAGQIAAAALEAGFVALADFRERPEISHPVMRNTGDFTSVDPHLPLPFQLAYAGSCGAGILDLRTARPLLRLRAPGVLDSDLKEEDEKPRGSGVEGREGRDIFGGFGRLLLQTLLLKAGQPQQPLQETQLWRDDAPDRGASGAPAETAPAETPAAETPAAETPAAAMPGAITLSALFGDGKSGLKSGSDGDSTVRVPSDGASVKTVKSAKLSEQAGSHEERQARRQSHSRECSALSSPESPARSSAAAAEELVPPQRSKCSSSSSKADQDEADDVSSRAAATPPSARGKRRCIRPATAQQEANVELSNRSSSSSSASGLPTGQPSSVMPRTRLQHAASAAALSSDVWQPQRRRCREAQQAELETQPPEAIRASRSPQQPVQRPQRVAQRAAAREAAAAIRRLSERLRHHASTPASNTAQTGAPAEEGEGGRPSPEASQPSRAAVATPSESSARGAATEGMEELRESSGTRRGRRSQGAARRGPCLARSEEGVGTTSSGGRGPLIRAGAQEPRQRSPSSAAQPVGARQRGRRERHREEPLGDAAQGLESFGAGSSGPLGAAERPASDRIGAAEGGSLQEGPPGVREALMQAEAIAAQLPAIRFPTYRTVSRQIGASRHRHRARTLADVPCVEMVDKIVFSWDGKLLLALPLFELQSDGYTNFTTMKGGCFLTDGRHVACGSEDLQVHMWRLPSPLPQRPSATQALQRVVCLPGHLCVVNCCASPSPQSPLGLWGPPMLATSGVEKMVRVWSCEVPRDVDDCDHYPIDGRFITHETTEDFVTIARFNRATPIADRQDI</sequence>
<feature type="region of interest" description="Disordered" evidence="4">
    <location>
        <begin position="534"/>
        <end position="914"/>
    </location>
</feature>
<feature type="compositionally biased region" description="Low complexity" evidence="4">
    <location>
        <begin position="658"/>
        <end position="668"/>
    </location>
</feature>
<dbReference type="SUPFAM" id="SSF50978">
    <property type="entry name" value="WD40 repeat-like"/>
    <property type="match status" value="3"/>
</dbReference>
<feature type="compositionally biased region" description="Polar residues" evidence="4">
    <location>
        <begin position="669"/>
        <end position="679"/>
    </location>
</feature>
<dbReference type="Pfam" id="PF00400">
    <property type="entry name" value="WD40"/>
    <property type="match status" value="2"/>
</dbReference>
<protein>
    <submittedName>
        <fullName evidence="5">Uncharacterized protein</fullName>
    </submittedName>
</protein>
<dbReference type="InterPro" id="IPR001680">
    <property type="entry name" value="WD40_rpt"/>
</dbReference>
<proteinExistence type="predicted"/>
<keyword evidence="6" id="KW-1185">Reference proteome</keyword>
<feature type="repeat" description="WD" evidence="3">
    <location>
        <begin position="125"/>
        <end position="157"/>
    </location>
</feature>
<dbReference type="PROSITE" id="PS50294">
    <property type="entry name" value="WD_REPEATS_REGION"/>
    <property type="match status" value="1"/>
</dbReference>
<feature type="region of interest" description="Disordered" evidence="4">
    <location>
        <begin position="264"/>
        <end position="288"/>
    </location>
</feature>
<feature type="compositionally biased region" description="Low complexity" evidence="4">
    <location>
        <begin position="723"/>
        <end position="751"/>
    </location>
</feature>
<dbReference type="InterPro" id="IPR045151">
    <property type="entry name" value="DCAF8"/>
</dbReference>
<feature type="compositionally biased region" description="Low complexity" evidence="4">
    <location>
        <begin position="494"/>
        <end position="513"/>
    </location>
</feature>
<dbReference type="GO" id="GO:0080008">
    <property type="term" value="C:Cul4-RING E3 ubiquitin ligase complex"/>
    <property type="evidence" value="ECO:0007669"/>
    <property type="project" value="TreeGrafter"/>
</dbReference>
<dbReference type="PANTHER" id="PTHR15574">
    <property type="entry name" value="WD REPEAT DOMAIN-CONTAINING FAMILY"/>
    <property type="match status" value="1"/>
</dbReference>
<feature type="compositionally biased region" description="Polar residues" evidence="4">
    <location>
        <begin position="648"/>
        <end position="657"/>
    </location>
</feature>